<dbReference type="Proteomes" id="UP001495910">
    <property type="component" value="Unassembled WGS sequence"/>
</dbReference>
<feature type="signal peptide" evidence="1">
    <location>
        <begin position="1"/>
        <end position="24"/>
    </location>
</feature>
<feature type="chain" id="PRO_5045963395" evidence="1">
    <location>
        <begin position="25"/>
        <end position="151"/>
    </location>
</feature>
<evidence type="ECO:0000313" key="2">
    <source>
        <dbReference type="EMBL" id="MEM4990117.1"/>
    </source>
</evidence>
<evidence type="ECO:0000313" key="3">
    <source>
        <dbReference type="Proteomes" id="UP001495910"/>
    </source>
</evidence>
<dbReference type="RefSeq" id="WP_092397829.1">
    <property type="nucleotide sequence ID" value="NZ_JBANDC010000020.1"/>
</dbReference>
<keyword evidence="1" id="KW-0732">Signal</keyword>
<organism evidence="2 3">
    <name type="scientific">Collimonas rhizosphaerae</name>
    <dbReference type="NCBI Taxonomy" id="3126357"/>
    <lineage>
        <taxon>Bacteria</taxon>
        <taxon>Pseudomonadati</taxon>
        <taxon>Pseudomonadota</taxon>
        <taxon>Betaproteobacteria</taxon>
        <taxon>Burkholderiales</taxon>
        <taxon>Oxalobacteraceae</taxon>
        <taxon>Collimonas</taxon>
    </lineage>
</organism>
<dbReference type="EMBL" id="JBANDC010000020">
    <property type="protein sequence ID" value="MEM4990117.1"/>
    <property type="molecule type" value="Genomic_DNA"/>
</dbReference>
<name>A0ABU9Q1K8_9BURK</name>
<protein>
    <submittedName>
        <fullName evidence="2">Uncharacterized protein</fullName>
    </submittedName>
</protein>
<keyword evidence="3" id="KW-1185">Reference proteome</keyword>
<sequence>MHFPAAIRLACLVAAAGFTLHAHAESFTSSAVSTGSASSGSVSASLHGSSDSSTGGDKTADGNYRIIDVARAPGRAGVARVTMQIDDSQQRIVLDLPQAIAEKQNLGRGDLVHAQHRVYGFEFARGDTREAFYLVLADAWYNELAARPVTL</sequence>
<accession>A0ABU9Q1K8</accession>
<gene>
    <name evidence="2" type="ORF">V8G57_22195</name>
</gene>
<comment type="caution">
    <text evidence="2">The sequence shown here is derived from an EMBL/GenBank/DDBJ whole genome shotgun (WGS) entry which is preliminary data.</text>
</comment>
<reference evidence="2 3" key="1">
    <citation type="submission" date="2024-02" db="EMBL/GenBank/DDBJ databases">
        <title>Draft genome sequence of Collimonas sp. strain H4R21, an effective mineral-weathering bacterial strain isolated from the beech rhizosphere.</title>
        <authorList>
            <person name="Morin E."/>
            <person name="Uroz S."/>
            <person name="Leveau J.H.J."/>
            <person name="Kumar R."/>
            <person name="Rey M.W."/>
            <person name="Pham J."/>
        </authorList>
    </citation>
    <scope>NUCLEOTIDE SEQUENCE [LARGE SCALE GENOMIC DNA]</scope>
    <source>
        <strain evidence="2 3">H4R21</strain>
    </source>
</reference>
<proteinExistence type="predicted"/>
<evidence type="ECO:0000256" key="1">
    <source>
        <dbReference type="SAM" id="SignalP"/>
    </source>
</evidence>